<evidence type="ECO:0000256" key="1">
    <source>
        <dbReference type="ARBA" id="ARBA00022837"/>
    </source>
</evidence>
<feature type="domain" description="EF-hand" evidence="3">
    <location>
        <begin position="55"/>
        <end position="90"/>
    </location>
</feature>
<comment type="caution">
    <text evidence="4">The sequence shown here is derived from an EMBL/GenBank/DDBJ whole genome shotgun (WGS) entry which is preliminary data.</text>
</comment>
<dbReference type="InterPro" id="IPR002048">
    <property type="entry name" value="EF_hand_dom"/>
</dbReference>
<feature type="domain" description="EF-hand" evidence="3">
    <location>
        <begin position="122"/>
        <end position="157"/>
    </location>
</feature>
<evidence type="ECO:0000313" key="5">
    <source>
        <dbReference type="Proteomes" id="UP001177023"/>
    </source>
</evidence>
<sequence length="242" mass="27295">MTRLILLLLIPATFALDQSMANENVNSFDAVDADNNGWIDFPEFSKWVRSRNSDEARRSIKEIFSQYDVDADSRLGVAEFVPLAYAFSQKPVDTEETIFKRMDKNGDGTIDVGEQEVLRRTGEGAVIDGVLAVADTNRDGRLDYSEFQKALSQNHPKSQEEKDQDTAQSIITYIDADGDRLLKRDEVLQFARKYSKVNSNEIHQVFGRLDSNMDDVLDLNELARFPSTLTTMLHLAPPPTLS</sequence>
<proteinExistence type="predicted"/>
<dbReference type="GO" id="GO:0005509">
    <property type="term" value="F:calcium ion binding"/>
    <property type="evidence" value="ECO:0007669"/>
    <property type="project" value="InterPro"/>
</dbReference>
<reference evidence="4" key="1">
    <citation type="submission" date="2023-06" db="EMBL/GenBank/DDBJ databases">
        <authorList>
            <person name="Delattre M."/>
        </authorList>
    </citation>
    <scope>NUCLEOTIDE SEQUENCE</scope>
    <source>
        <strain evidence="4">AF72</strain>
    </source>
</reference>
<dbReference type="InterPro" id="IPR011992">
    <property type="entry name" value="EF-hand-dom_pair"/>
</dbReference>
<feature type="signal peptide" evidence="2">
    <location>
        <begin position="1"/>
        <end position="15"/>
    </location>
</feature>
<evidence type="ECO:0000256" key="2">
    <source>
        <dbReference type="SAM" id="SignalP"/>
    </source>
</evidence>
<keyword evidence="2" id="KW-0732">Signal</keyword>
<dbReference type="Pfam" id="PF13499">
    <property type="entry name" value="EF-hand_7"/>
    <property type="match status" value="2"/>
</dbReference>
<dbReference type="CDD" id="cd00051">
    <property type="entry name" value="EFh"/>
    <property type="match status" value="1"/>
</dbReference>
<gene>
    <name evidence="4" type="ORF">MSPICULIGERA_LOCUS16971</name>
</gene>
<keyword evidence="5" id="KW-1185">Reference proteome</keyword>
<accession>A0AA36D0H0</accession>
<dbReference type="SUPFAM" id="SSF47473">
    <property type="entry name" value="EF-hand"/>
    <property type="match status" value="2"/>
</dbReference>
<name>A0AA36D0H0_9BILA</name>
<feature type="chain" id="PRO_5041421082" description="EF-hand domain-containing protein" evidence="2">
    <location>
        <begin position="16"/>
        <end position="242"/>
    </location>
</feature>
<protein>
    <recommendedName>
        <fullName evidence="3">EF-hand domain-containing protein</fullName>
    </recommendedName>
</protein>
<keyword evidence="1" id="KW-0106">Calcium</keyword>
<evidence type="ECO:0000259" key="3">
    <source>
        <dbReference type="PROSITE" id="PS50222"/>
    </source>
</evidence>
<dbReference type="PANTHER" id="PTHR10827:SF85">
    <property type="entry name" value="CALCIUM-BINDING PROTEIN"/>
    <property type="match status" value="1"/>
</dbReference>
<dbReference type="PROSITE" id="PS00018">
    <property type="entry name" value="EF_HAND_1"/>
    <property type="match status" value="3"/>
</dbReference>
<dbReference type="Proteomes" id="UP001177023">
    <property type="component" value="Unassembled WGS sequence"/>
</dbReference>
<dbReference type="AlphaFoldDB" id="A0AA36D0H0"/>
<dbReference type="PROSITE" id="PS50222">
    <property type="entry name" value="EF_HAND_2"/>
    <property type="match status" value="3"/>
</dbReference>
<dbReference type="EMBL" id="CATQJA010002654">
    <property type="protein sequence ID" value="CAJ0578730.1"/>
    <property type="molecule type" value="Genomic_DNA"/>
</dbReference>
<organism evidence="4 5">
    <name type="scientific">Mesorhabditis spiculigera</name>
    <dbReference type="NCBI Taxonomy" id="96644"/>
    <lineage>
        <taxon>Eukaryota</taxon>
        <taxon>Metazoa</taxon>
        <taxon>Ecdysozoa</taxon>
        <taxon>Nematoda</taxon>
        <taxon>Chromadorea</taxon>
        <taxon>Rhabditida</taxon>
        <taxon>Rhabditina</taxon>
        <taxon>Rhabditomorpha</taxon>
        <taxon>Rhabditoidea</taxon>
        <taxon>Rhabditidae</taxon>
        <taxon>Mesorhabditinae</taxon>
        <taxon>Mesorhabditis</taxon>
    </lineage>
</organism>
<dbReference type="PANTHER" id="PTHR10827">
    <property type="entry name" value="RETICULOCALBIN"/>
    <property type="match status" value="1"/>
</dbReference>
<dbReference type="InterPro" id="IPR018247">
    <property type="entry name" value="EF_Hand_1_Ca_BS"/>
</dbReference>
<dbReference type="Gene3D" id="1.10.238.10">
    <property type="entry name" value="EF-hand"/>
    <property type="match status" value="3"/>
</dbReference>
<dbReference type="SMART" id="SM00054">
    <property type="entry name" value="EFh"/>
    <property type="match status" value="6"/>
</dbReference>
<feature type="domain" description="EF-hand" evidence="3">
    <location>
        <begin position="28"/>
        <end position="54"/>
    </location>
</feature>
<evidence type="ECO:0000313" key="4">
    <source>
        <dbReference type="EMBL" id="CAJ0578730.1"/>
    </source>
</evidence>
<feature type="non-terminal residue" evidence="4">
    <location>
        <position position="242"/>
    </location>
</feature>